<dbReference type="AlphaFoldDB" id="A0A1M6TGI7"/>
<proteinExistence type="predicted"/>
<dbReference type="Gene3D" id="2.10.260.10">
    <property type="match status" value="1"/>
</dbReference>
<sequence length="109" mass="12076">MYQNLSEQNLISKQLEKGESNNLSKNPSMIVPVGINLIEGDFDGETNKIYRPIVSTGMIITLDDRGTLTLPSEVIQLLHISCNDQLEIYTDGNLVFIAKNGVNKNFCSS</sequence>
<dbReference type="Proteomes" id="UP000184016">
    <property type="component" value="Unassembled WGS sequence"/>
</dbReference>
<dbReference type="RefSeq" id="WP_072874479.1">
    <property type="nucleotide sequence ID" value="NZ_FRAF01000016.1"/>
</dbReference>
<reference evidence="2" key="1">
    <citation type="submission" date="2016-11" db="EMBL/GenBank/DDBJ databases">
        <authorList>
            <person name="Varghese N."/>
            <person name="Submissions S."/>
        </authorList>
    </citation>
    <scope>NUCLEOTIDE SEQUENCE [LARGE SCALE GENOMIC DNA]</scope>
    <source>
        <strain evidence="2">USBA-503</strain>
    </source>
</reference>
<dbReference type="SUPFAM" id="SSF89447">
    <property type="entry name" value="AbrB/MazE/MraZ-like"/>
    <property type="match status" value="1"/>
</dbReference>
<keyword evidence="2" id="KW-1185">Reference proteome</keyword>
<accession>A0A1M6TGI7</accession>
<evidence type="ECO:0000313" key="2">
    <source>
        <dbReference type="Proteomes" id="UP000184016"/>
    </source>
</evidence>
<gene>
    <name evidence="1" type="ORF">SAMN05443507_11673</name>
</gene>
<evidence type="ECO:0000313" key="1">
    <source>
        <dbReference type="EMBL" id="SHK56142.1"/>
    </source>
</evidence>
<protein>
    <recommendedName>
        <fullName evidence="3">Looped-hinge helix DNA binding domain-containing protein, AbrB family</fullName>
    </recommendedName>
</protein>
<dbReference type="InterPro" id="IPR037914">
    <property type="entry name" value="SpoVT-AbrB_sf"/>
</dbReference>
<organism evidence="1 2">
    <name type="scientific">Alicyclobacillus tolerans</name>
    <dbReference type="NCBI Taxonomy" id="90970"/>
    <lineage>
        <taxon>Bacteria</taxon>
        <taxon>Bacillati</taxon>
        <taxon>Bacillota</taxon>
        <taxon>Bacilli</taxon>
        <taxon>Bacillales</taxon>
        <taxon>Alicyclobacillaceae</taxon>
        <taxon>Alicyclobacillus</taxon>
    </lineage>
</organism>
<dbReference type="EMBL" id="FRAF01000016">
    <property type="protein sequence ID" value="SHK56142.1"/>
    <property type="molecule type" value="Genomic_DNA"/>
</dbReference>
<evidence type="ECO:0008006" key="3">
    <source>
        <dbReference type="Google" id="ProtNLM"/>
    </source>
</evidence>
<name>A0A1M6TGI7_9BACL</name>